<organism evidence="1 2">
    <name type="scientific">Stylonychia lemnae</name>
    <name type="common">Ciliate</name>
    <dbReference type="NCBI Taxonomy" id="5949"/>
    <lineage>
        <taxon>Eukaryota</taxon>
        <taxon>Sar</taxon>
        <taxon>Alveolata</taxon>
        <taxon>Ciliophora</taxon>
        <taxon>Intramacronucleata</taxon>
        <taxon>Spirotrichea</taxon>
        <taxon>Stichotrichia</taxon>
        <taxon>Sporadotrichida</taxon>
        <taxon>Oxytrichidae</taxon>
        <taxon>Stylonychinae</taxon>
        <taxon>Stylonychia</taxon>
    </lineage>
</organism>
<evidence type="ECO:0000313" key="2">
    <source>
        <dbReference type="Proteomes" id="UP000039865"/>
    </source>
</evidence>
<reference evidence="1 2" key="1">
    <citation type="submission" date="2014-06" db="EMBL/GenBank/DDBJ databases">
        <authorList>
            <person name="Swart Estienne"/>
        </authorList>
    </citation>
    <scope>NUCLEOTIDE SEQUENCE [LARGE SCALE GENOMIC DNA]</scope>
    <source>
        <strain evidence="1 2">130c</strain>
    </source>
</reference>
<proteinExistence type="predicted"/>
<evidence type="ECO:0000313" key="1">
    <source>
        <dbReference type="EMBL" id="CDW89403.1"/>
    </source>
</evidence>
<dbReference type="AlphaFoldDB" id="A0A078B774"/>
<protein>
    <submittedName>
        <fullName evidence="1">Uncharacterized protein</fullName>
    </submittedName>
</protein>
<gene>
    <name evidence="1" type="primary">Contig6250.g6683</name>
    <name evidence="1" type="ORF">STYLEM_18536</name>
</gene>
<dbReference type="Proteomes" id="UP000039865">
    <property type="component" value="Unassembled WGS sequence"/>
</dbReference>
<dbReference type="EMBL" id="CCKQ01017508">
    <property type="protein sequence ID" value="CDW89403.1"/>
    <property type="molecule type" value="Genomic_DNA"/>
</dbReference>
<name>A0A078B774_STYLE</name>
<sequence>MKRDSPQFKLLNSSLKKNKISLNYFGTPKNQAKIILETFKKAQIGQSTPQPILTDSKPSINQESDIEMINATSNRDLQLTSLQSYLSTTKNDLKNLSVIQQDDKIYVLQSNKPPLANSKPSVSRQIKNIYKTSDQRINNMGLPQMKDFDKSQFGYQGNVGSSSVS</sequence>
<keyword evidence="2" id="KW-1185">Reference proteome</keyword>
<accession>A0A078B774</accession>
<dbReference type="InParanoid" id="A0A078B774"/>